<proteinExistence type="predicted"/>
<feature type="chain" id="PRO_5008539031" description="Right handed beta helix domain-containing protein" evidence="2">
    <location>
        <begin position="25"/>
        <end position="467"/>
    </location>
</feature>
<gene>
    <name evidence="3" type="ORF">BED41_14135</name>
</gene>
<dbReference type="InterPro" id="IPR012334">
    <property type="entry name" value="Pectin_lyas_fold"/>
</dbReference>
<keyword evidence="1" id="KW-0472">Membrane</keyword>
<dbReference type="AlphaFoldDB" id="A0A1B2I875"/>
<dbReference type="RefSeq" id="WP_066747716.1">
    <property type="nucleotide sequence ID" value="NZ_CP016757.1"/>
</dbReference>
<evidence type="ECO:0000256" key="1">
    <source>
        <dbReference type="SAM" id="Phobius"/>
    </source>
</evidence>
<reference evidence="3" key="1">
    <citation type="submission" date="2016-08" db="EMBL/GenBank/DDBJ databases">
        <title>Complete genome of Cloacibacillus porcorum.</title>
        <authorList>
            <person name="Looft T."/>
            <person name="Bayles D.O."/>
            <person name="Alt D.P."/>
        </authorList>
    </citation>
    <scope>NUCLEOTIDE SEQUENCE [LARGE SCALE GENOMIC DNA]</scope>
    <source>
        <strain evidence="3">CL-84</strain>
    </source>
</reference>
<dbReference type="SMART" id="SM00710">
    <property type="entry name" value="PbH1"/>
    <property type="match status" value="6"/>
</dbReference>
<evidence type="ECO:0000256" key="2">
    <source>
        <dbReference type="SAM" id="SignalP"/>
    </source>
</evidence>
<dbReference type="GeneID" id="83058986"/>
<dbReference type="Gene3D" id="2.160.20.10">
    <property type="entry name" value="Single-stranded right-handed beta-helix, Pectin lyase-like"/>
    <property type="match status" value="1"/>
</dbReference>
<feature type="signal peptide" evidence="2">
    <location>
        <begin position="1"/>
        <end position="24"/>
    </location>
</feature>
<dbReference type="OrthoDB" id="6409at2"/>
<dbReference type="KEGG" id="cpor:BED41_14135"/>
<protein>
    <recommendedName>
        <fullName evidence="5">Right handed beta helix domain-containing protein</fullName>
    </recommendedName>
</protein>
<name>A0A1B2I875_9BACT</name>
<accession>A0A1B2I875</accession>
<feature type="transmembrane region" description="Helical" evidence="1">
    <location>
        <begin position="447"/>
        <end position="464"/>
    </location>
</feature>
<sequence>MKRITGRFFVLLLCALLFTGSAEAGNFSELQGAINGTNEGATLTLSDDYTYDVLNGETGITVEGIIIDKPITIDGANHVVDAMGMARIFKVTGTNVVFKNLTITKGGYAAADSKKGTVSGGGVYVGRNLVVAFDNVKITKCGTEKGVHTKDGGAALFIDAKAKVTFKNCEISENTGKDRAGGIYLIGNAVLENTKIINNICGSRGGGIYVDPGFVSPERGGEWGGNIKMINCTVSGNKGGRGGGVYVNPENDTLNVFKGCTIASNDVSDNGIGNGGGILFYNAHGKMENCVISNNKAKNGGGVILDVLSELELVKCEIINNVATVAGAGLYSHDGSHNDDTMKPVGTATFTECTIKGNKLADVTRQDISVHYSSNTDKLEKDKNGNILGWTARYDGDFNSVGNNTIGVVDKVRPIGVSKAVPIKLLASDKVEVIEENSGGSSGGCNAAAFPLLLLVFGGAAIFFRKR</sequence>
<evidence type="ECO:0000313" key="3">
    <source>
        <dbReference type="EMBL" id="ANZ46137.1"/>
    </source>
</evidence>
<evidence type="ECO:0008006" key="5">
    <source>
        <dbReference type="Google" id="ProtNLM"/>
    </source>
</evidence>
<dbReference type="EMBL" id="CP016757">
    <property type="protein sequence ID" value="ANZ46137.1"/>
    <property type="molecule type" value="Genomic_DNA"/>
</dbReference>
<dbReference type="PANTHER" id="PTHR11319:SF35">
    <property type="entry name" value="OUTER MEMBRANE PROTEIN PMPC-RELATED"/>
    <property type="match status" value="1"/>
</dbReference>
<keyword evidence="2" id="KW-0732">Signal</keyword>
<evidence type="ECO:0000313" key="4">
    <source>
        <dbReference type="Proteomes" id="UP000093044"/>
    </source>
</evidence>
<dbReference type="SUPFAM" id="SSF51126">
    <property type="entry name" value="Pectin lyase-like"/>
    <property type="match status" value="1"/>
</dbReference>
<dbReference type="InterPro" id="IPR011050">
    <property type="entry name" value="Pectin_lyase_fold/virulence"/>
</dbReference>
<keyword evidence="1" id="KW-0812">Transmembrane</keyword>
<dbReference type="STRING" id="1197717.BED41_14135"/>
<dbReference type="PANTHER" id="PTHR11319">
    <property type="entry name" value="G PROTEIN-COUPLED RECEPTOR-RELATED"/>
    <property type="match status" value="1"/>
</dbReference>
<keyword evidence="4" id="KW-1185">Reference proteome</keyword>
<dbReference type="InterPro" id="IPR006626">
    <property type="entry name" value="PbH1"/>
</dbReference>
<dbReference type="Proteomes" id="UP000093044">
    <property type="component" value="Chromosome"/>
</dbReference>
<organism evidence="3 4">
    <name type="scientific">Cloacibacillus porcorum</name>
    <dbReference type="NCBI Taxonomy" id="1197717"/>
    <lineage>
        <taxon>Bacteria</taxon>
        <taxon>Thermotogati</taxon>
        <taxon>Synergistota</taxon>
        <taxon>Synergistia</taxon>
        <taxon>Synergistales</taxon>
        <taxon>Synergistaceae</taxon>
        <taxon>Cloacibacillus</taxon>
    </lineage>
</organism>
<keyword evidence="1" id="KW-1133">Transmembrane helix</keyword>